<dbReference type="InterPro" id="IPR052956">
    <property type="entry name" value="Mesenchyme-surface_protein"/>
</dbReference>
<feature type="domain" description="Choice-of-anchor I" evidence="2">
    <location>
        <begin position="97"/>
        <end position="303"/>
    </location>
</feature>
<protein>
    <recommendedName>
        <fullName evidence="2">Choice-of-anchor I domain-containing protein</fullName>
    </recommendedName>
</protein>
<sequence>MILPNNACTALAVANEGEGAYSNGLADPAGSVSIVSRLDEAAPLVRTVDFGALCPDDDACVAKGVHLPLPRKAMEYFDERSAKFSADINFTAARAAYTTATQLEPEYLAWSADDSTIFANLQENSALVTINATLGEALSIDAYGLKDWSAAGSTQGIDTVKDGACTLEHKPGFQSMRMPDSIAAFAVGGITYIITANEGDDKEYGDFEEKQKFKDVVAGASSFTGDFAEFVAGPGMADAFSNFGGTKMRITLGSSAVNYSDPSAPVFKAAIGFGGRGVSIYKASDMSSPVWDSGSDFEREQCNSYPWAHNGIQDEEFSPVTGPGNDLYASLDASSKLAETIAEMNDPDEDGCSDRGDGSPGACPLGQTVDERSLKDGAGPESVVVGFACGRMLMVTATEKQGVAFVYDVSDPVTPTLLFLHHLSPASETQSPGLAYANRTLGDIDPESAIFLDAASSPTSKAGVMFGGAWSGTISFYEFLGCEGGGDSDAHNHSEPHDGEDASGGVPVGPWATLTAALSLAVLCAGV</sequence>
<evidence type="ECO:0000313" key="3">
    <source>
        <dbReference type="EMBL" id="CAD9508691.1"/>
    </source>
</evidence>
<dbReference type="AlphaFoldDB" id="A0A7S2MXT6"/>
<feature type="compositionally biased region" description="Basic and acidic residues" evidence="1">
    <location>
        <begin position="488"/>
        <end position="500"/>
    </location>
</feature>
<reference evidence="3" key="1">
    <citation type="submission" date="2021-01" db="EMBL/GenBank/DDBJ databases">
        <authorList>
            <person name="Corre E."/>
            <person name="Pelletier E."/>
            <person name="Niang G."/>
            <person name="Scheremetjew M."/>
            <person name="Finn R."/>
            <person name="Kale V."/>
            <person name="Holt S."/>
            <person name="Cochrane G."/>
            <person name="Meng A."/>
            <person name="Brown T."/>
            <person name="Cohen L."/>
        </authorList>
    </citation>
    <scope>NUCLEOTIDE SEQUENCE</scope>
    <source>
        <strain evidence="3">RCC3387</strain>
    </source>
</reference>
<dbReference type="Pfam" id="PF22494">
    <property type="entry name" value="choice_anch_I"/>
    <property type="match status" value="1"/>
</dbReference>
<dbReference type="PANTHER" id="PTHR46928:SF1">
    <property type="entry name" value="MESENCHYME-SPECIFIC CELL SURFACE GLYCOPROTEIN"/>
    <property type="match status" value="1"/>
</dbReference>
<dbReference type="EMBL" id="HBGW01009838">
    <property type="protein sequence ID" value="CAD9508691.1"/>
    <property type="molecule type" value="Transcribed_RNA"/>
</dbReference>
<gene>
    <name evidence="3" type="ORF">BRAN1462_LOCUS6301</name>
</gene>
<evidence type="ECO:0000259" key="2">
    <source>
        <dbReference type="Pfam" id="PF22494"/>
    </source>
</evidence>
<dbReference type="PANTHER" id="PTHR46928">
    <property type="entry name" value="MESENCHYME-SPECIFIC CELL SURFACE GLYCOPROTEIN"/>
    <property type="match status" value="1"/>
</dbReference>
<feature type="region of interest" description="Disordered" evidence="1">
    <location>
        <begin position="487"/>
        <end position="506"/>
    </location>
</feature>
<dbReference type="InterPro" id="IPR055188">
    <property type="entry name" value="Choice_anch_I"/>
</dbReference>
<accession>A0A7S2MXT6</accession>
<name>A0A7S2MXT6_9DINO</name>
<proteinExistence type="predicted"/>
<feature type="region of interest" description="Disordered" evidence="1">
    <location>
        <begin position="346"/>
        <end position="377"/>
    </location>
</feature>
<organism evidence="3">
    <name type="scientific">Zooxanthella nutricula</name>
    <dbReference type="NCBI Taxonomy" id="1333877"/>
    <lineage>
        <taxon>Eukaryota</taxon>
        <taxon>Sar</taxon>
        <taxon>Alveolata</taxon>
        <taxon>Dinophyceae</taxon>
        <taxon>Peridiniales</taxon>
        <taxon>Peridiniales incertae sedis</taxon>
        <taxon>Zooxanthella</taxon>
    </lineage>
</organism>
<evidence type="ECO:0000256" key="1">
    <source>
        <dbReference type="SAM" id="MobiDB-lite"/>
    </source>
</evidence>